<name>A0A6M0QWD0_9RHOB</name>
<dbReference type="Proteomes" id="UP000477782">
    <property type="component" value="Unassembled WGS sequence"/>
</dbReference>
<proteinExistence type="predicted"/>
<evidence type="ECO:0000313" key="2">
    <source>
        <dbReference type="Proteomes" id="UP000477782"/>
    </source>
</evidence>
<keyword evidence="2" id="KW-1185">Reference proteome</keyword>
<comment type="caution">
    <text evidence="1">The sequence shown here is derived from an EMBL/GenBank/DDBJ whole genome shotgun (WGS) entry which is preliminary data.</text>
</comment>
<evidence type="ECO:0008006" key="3">
    <source>
        <dbReference type="Google" id="ProtNLM"/>
    </source>
</evidence>
<protein>
    <recommendedName>
        <fullName evidence="3">PH domain-containing protein</fullName>
    </recommendedName>
</protein>
<dbReference type="AlphaFoldDB" id="A0A6M0QWD0"/>
<dbReference type="EMBL" id="JAAIVJ010000006">
    <property type="protein sequence ID" value="NEY90822.1"/>
    <property type="molecule type" value="Genomic_DNA"/>
</dbReference>
<reference evidence="1 2" key="1">
    <citation type="submission" date="2020-02" db="EMBL/GenBank/DDBJ databases">
        <authorList>
            <person name="Chen W.-M."/>
        </authorList>
    </citation>
    <scope>NUCLEOTIDE SEQUENCE [LARGE SCALE GENOMIC DNA]</scope>
    <source>
        <strain evidence="1 2">KMS-5</strain>
    </source>
</reference>
<accession>A0A6M0QWD0</accession>
<gene>
    <name evidence="1" type="ORF">G4Z14_10985</name>
</gene>
<organism evidence="1 2">
    <name type="scientific">Tabrizicola oligotrophica</name>
    <dbReference type="NCBI Taxonomy" id="2710650"/>
    <lineage>
        <taxon>Bacteria</taxon>
        <taxon>Pseudomonadati</taxon>
        <taxon>Pseudomonadota</taxon>
        <taxon>Alphaproteobacteria</taxon>
        <taxon>Rhodobacterales</taxon>
        <taxon>Paracoccaceae</taxon>
        <taxon>Tabrizicola</taxon>
    </lineage>
</organism>
<evidence type="ECO:0000313" key="1">
    <source>
        <dbReference type="EMBL" id="NEY90822.1"/>
    </source>
</evidence>
<sequence>MALLAGAAAGAALAYGGNPAPWVGPVAAVLAIGLRAAYLKSEVLAEEWKLTSRRLIGPGGRVAPLSSLKQVRAFFGAVQLVTAAGDKHLMKYQADTAATIAAIDRARGARK</sequence>